<evidence type="ECO:0000256" key="1">
    <source>
        <dbReference type="SAM" id="SignalP"/>
    </source>
</evidence>
<dbReference type="Proteomes" id="UP000255124">
    <property type="component" value="Unassembled WGS sequence"/>
</dbReference>
<proteinExistence type="predicted"/>
<sequence length="43" mass="4593">MSKILRKFSSVLLSLLMILNALAPISIASAENSGGGEIRTYNL</sequence>
<organism evidence="2 3">
    <name type="scientific">Anaerococcus octavius</name>
    <dbReference type="NCBI Taxonomy" id="54007"/>
    <lineage>
        <taxon>Bacteria</taxon>
        <taxon>Bacillati</taxon>
        <taxon>Bacillota</taxon>
        <taxon>Tissierellia</taxon>
        <taxon>Tissierellales</taxon>
        <taxon>Peptoniphilaceae</taxon>
        <taxon>Anaerococcus</taxon>
    </lineage>
</organism>
<evidence type="ECO:0000313" key="2">
    <source>
        <dbReference type="EMBL" id="SUU93369.1"/>
    </source>
</evidence>
<feature type="chain" id="PRO_5038786489" evidence="1">
    <location>
        <begin position="24"/>
        <end position="43"/>
    </location>
</feature>
<feature type="signal peptide" evidence="1">
    <location>
        <begin position="1"/>
        <end position="23"/>
    </location>
</feature>
<keyword evidence="1" id="KW-0732">Signal</keyword>
<protein>
    <submittedName>
        <fullName evidence="2">Uncharacterized protein</fullName>
    </submittedName>
</protein>
<reference evidence="2 3" key="1">
    <citation type="submission" date="2018-06" db="EMBL/GenBank/DDBJ databases">
        <authorList>
            <consortium name="Pathogen Informatics"/>
            <person name="Doyle S."/>
        </authorList>
    </citation>
    <scope>NUCLEOTIDE SEQUENCE [LARGE SCALE GENOMIC DNA]</scope>
    <source>
        <strain evidence="2 3">NCTC9810</strain>
    </source>
</reference>
<dbReference type="AlphaFoldDB" id="A0A380WX39"/>
<accession>A0A380WX39</accession>
<dbReference type="EMBL" id="UFTA01000002">
    <property type="protein sequence ID" value="SUU93369.1"/>
    <property type="molecule type" value="Genomic_DNA"/>
</dbReference>
<gene>
    <name evidence="2" type="ORF">NCTC9810_01725</name>
</gene>
<dbReference type="RefSeq" id="WP_281269045.1">
    <property type="nucleotide sequence ID" value="NZ_UFTA01000002.1"/>
</dbReference>
<evidence type="ECO:0000313" key="3">
    <source>
        <dbReference type="Proteomes" id="UP000255124"/>
    </source>
</evidence>
<name>A0A380WX39_9FIRM</name>